<keyword evidence="3" id="KW-1185">Reference proteome</keyword>
<dbReference type="Proteomes" id="UP000838756">
    <property type="component" value="Unassembled WGS sequence"/>
</dbReference>
<gene>
    <name evidence="2" type="primary">jg8595</name>
    <name evidence="2" type="ORF">PAEG_LOCUS7007</name>
</gene>
<dbReference type="AlphaFoldDB" id="A0A8S4QX28"/>
<name>A0A8S4QX28_9NEOP</name>
<dbReference type="EMBL" id="CAKXAJ010021019">
    <property type="protein sequence ID" value="CAH2225858.1"/>
    <property type="molecule type" value="Genomic_DNA"/>
</dbReference>
<feature type="region of interest" description="Disordered" evidence="1">
    <location>
        <begin position="1"/>
        <end position="31"/>
    </location>
</feature>
<accession>A0A8S4QX28</accession>
<protein>
    <submittedName>
        <fullName evidence="2">Jg8595 protein</fullName>
    </submittedName>
</protein>
<reference evidence="2" key="1">
    <citation type="submission" date="2022-03" db="EMBL/GenBank/DDBJ databases">
        <authorList>
            <person name="Lindestad O."/>
        </authorList>
    </citation>
    <scope>NUCLEOTIDE SEQUENCE</scope>
</reference>
<proteinExistence type="predicted"/>
<feature type="compositionally biased region" description="Polar residues" evidence="1">
    <location>
        <begin position="9"/>
        <end position="19"/>
    </location>
</feature>
<evidence type="ECO:0000313" key="2">
    <source>
        <dbReference type="EMBL" id="CAH2225858.1"/>
    </source>
</evidence>
<evidence type="ECO:0000313" key="3">
    <source>
        <dbReference type="Proteomes" id="UP000838756"/>
    </source>
</evidence>
<comment type="caution">
    <text evidence="2">The sequence shown here is derived from an EMBL/GenBank/DDBJ whole genome shotgun (WGS) entry which is preliminary data.</text>
</comment>
<organism evidence="2 3">
    <name type="scientific">Pararge aegeria aegeria</name>
    <dbReference type="NCBI Taxonomy" id="348720"/>
    <lineage>
        <taxon>Eukaryota</taxon>
        <taxon>Metazoa</taxon>
        <taxon>Ecdysozoa</taxon>
        <taxon>Arthropoda</taxon>
        <taxon>Hexapoda</taxon>
        <taxon>Insecta</taxon>
        <taxon>Pterygota</taxon>
        <taxon>Neoptera</taxon>
        <taxon>Endopterygota</taxon>
        <taxon>Lepidoptera</taxon>
        <taxon>Glossata</taxon>
        <taxon>Ditrysia</taxon>
        <taxon>Papilionoidea</taxon>
        <taxon>Nymphalidae</taxon>
        <taxon>Satyrinae</taxon>
        <taxon>Satyrini</taxon>
        <taxon>Parargina</taxon>
        <taxon>Pararge</taxon>
    </lineage>
</organism>
<evidence type="ECO:0000256" key="1">
    <source>
        <dbReference type="SAM" id="MobiDB-lite"/>
    </source>
</evidence>
<sequence length="72" mass="7899">MVDTDLVDPQQSGQTTSRESLGAAGNKRSGTVDFRTPYKKLCTAVTCKDKEQSVEFPVVFFLVESVSERPDA</sequence>